<dbReference type="Proteomes" id="UP000036893">
    <property type="component" value="Unassembled WGS sequence"/>
</dbReference>
<dbReference type="GO" id="GO:0004842">
    <property type="term" value="F:ubiquitin-protein transferase activity"/>
    <property type="evidence" value="ECO:0007669"/>
    <property type="project" value="TreeGrafter"/>
</dbReference>
<evidence type="ECO:0000313" key="5">
    <source>
        <dbReference type="Proteomes" id="UP000036893"/>
    </source>
</evidence>
<gene>
    <name evidence="4" type="ORF">Aud_009392</name>
</gene>
<dbReference type="PROSITE" id="PS50088">
    <property type="entry name" value="ANK_REPEAT"/>
    <property type="match status" value="1"/>
</dbReference>
<dbReference type="Pfam" id="PF23397">
    <property type="entry name" value="DUF7104"/>
    <property type="match status" value="3"/>
</dbReference>
<dbReference type="Gene3D" id="1.25.40.20">
    <property type="entry name" value="Ankyrin repeat-containing domain"/>
    <property type="match status" value="1"/>
</dbReference>
<dbReference type="GO" id="GO:0085020">
    <property type="term" value="P:protein K6-linked ubiquitination"/>
    <property type="evidence" value="ECO:0007669"/>
    <property type="project" value="TreeGrafter"/>
</dbReference>
<evidence type="ECO:0000256" key="2">
    <source>
        <dbReference type="ARBA" id="ARBA00023043"/>
    </source>
</evidence>
<dbReference type="PANTHER" id="PTHR24171:SF8">
    <property type="entry name" value="BRCA1-ASSOCIATED RING DOMAIN PROTEIN 1"/>
    <property type="match status" value="1"/>
</dbReference>
<name>A0A8E0R0X5_9EURO</name>
<dbReference type="InterPro" id="IPR055530">
    <property type="entry name" value="DUF7104"/>
</dbReference>
<dbReference type="GeneID" id="66996869"/>
<dbReference type="PROSITE" id="PS50297">
    <property type="entry name" value="ANK_REP_REGION"/>
    <property type="match status" value="1"/>
</dbReference>
<dbReference type="RefSeq" id="XP_043150180.1">
    <property type="nucleotide sequence ID" value="XM_043294245.1"/>
</dbReference>
<organism evidence="4 5">
    <name type="scientific">Aspergillus udagawae</name>
    <dbReference type="NCBI Taxonomy" id="91492"/>
    <lineage>
        <taxon>Eukaryota</taxon>
        <taxon>Fungi</taxon>
        <taxon>Dikarya</taxon>
        <taxon>Ascomycota</taxon>
        <taxon>Pezizomycotina</taxon>
        <taxon>Eurotiomycetes</taxon>
        <taxon>Eurotiomycetidae</taxon>
        <taxon>Eurotiales</taxon>
        <taxon>Aspergillaceae</taxon>
        <taxon>Aspergillus</taxon>
        <taxon>Aspergillus subgen. Fumigati</taxon>
    </lineage>
</organism>
<keyword evidence="2 3" id="KW-0040">ANK repeat</keyword>
<dbReference type="InterPro" id="IPR036770">
    <property type="entry name" value="Ankyrin_rpt-contain_sf"/>
</dbReference>
<sequence length="265" mass="29261">MIGDDKVITEATFVAAAGNGLNGAWIMQLLLSRRSDFEITELVSKAAVFSDMPSGTYVMEALLDLKGDTVPITEEVLLAATRNLTYRYSIFRLLVRERFASVRACLTQRILLTIAASGDLMILSLLERRFEITITTELRSICRLYIGARDGNRRLVQSLLRQGVPPNTRSARGETPLWMAAAGQHDLIVKDLLATKAVDVDPVSMTGDSPLIRAIVRYNVPIVRLLLAAGANPNLADKNGKTAYALAKERSYLRMMAIMREYGAK</sequence>
<dbReference type="PANTHER" id="PTHR24171">
    <property type="entry name" value="ANKYRIN REPEAT DOMAIN-CONTAINING PROTEIN 39-RELATED"/>
    <property type="match status" value="1"/>
</dbReference>
<dbReference type="EMBL" id="BBXM02000007">
    <property type="protein sequence ID" value="GIC92914.1"/>
    <property type="molecule type" value="Genomic_DNA"/>
</dbReference>
<comment type="caution">
    <text evidence="4">The sequence shown here is derived from an EMBL/GenBank/DDBJ whole genome shotgun (WGS) entry which is preliminary data.</text>
</comment>
<dbReference type="SUPFAM" id="SSF48403">
    <property type="entry name" value="Ankyrin repeat"/>
    <property type="match status" value="1"/>
</dbReference>
<dbReference type="SMART" id="SM00248">
    <property type="entry name" value="ANK"/>
    <property type="match status" value="2"/>
</dbReference>
<reference evidence="4" key="2">
    <citation type="submission" date="2021-01" db="EMBL/GenBank/DDBJ databases">
        <title>Pan-genome distribution and transcriptional activeness of fungal secondary metabolism genes in Aspergillus section Fumigati.</title>
        <authorList>
            <person name="Takahashi H."/>
            <person name="Umemura M."/>
            <person name="Ninomiya A."/>
            <person name="Kusuya Y."/>
            <person name="Urayama S."/>
            <person name="Shimizu M."/>
            <person name="Watanabe A."/>
            <person name="Kamei K."/>
            <person name="Yaguchi T."/>
            <person name="Hagiwara D."/>
        </authorList>
    </citation>
    <scope>NUCLEOTIDE SEQUENCE</scope>
    <source>
        <strain evidence="4">IFM 46973</strain>
    </source>
</reference>
<keyword evidence="1" id="KW-0677">Repeat</keyword>
<proteinExistence type="predicted"/>
<feature type="repeat" description="ANK" evidence="3">
    <location>
        <begin position="206"/>
        <end position="238"/>
    </location>
</feature>
<dbReference type="AlphaFoldDB" id="A0A8E0R0X5"/>
<evidence type="ECO:0000313" key="4">
    <source>
        <dbReference type="EMBL" id="GIC92914.1"/>
    </source>
</evidence>
<reference evidence="4" key="1">
    <citation type="journal article" date="2015" name="Genome Announc.">
        <title>Draft Genome Sequence of the Pathogenic Filamentous Fungus Aspergillus udagawae Strain IFM 46973T.</title>
        <authorList>
            <person name="Kusuya Y."/>
            <person name="Takahashi-Nakaguchi A."/>
            <person name="Takahashi H."/>
            <person name="Yaguchi T."/>
        </authorList>
    </citation>
    <scope>NUCLEOTIDE SEQUENCE</scope>
    <source>
        <strain evidence="4">IFM 46973</strain>
    </source>
</reference>
<evidence type="ECO:0000256" key="3">
    <source>
        <dbReference type="PROSITE-ProRule" id="PRU00023"/>
    </source>
</evidence>
<evidence type="ECO:0000256" key="1">
    <source>
        <dbReference type="ARBA" id="ARBA00022737"/>
    </source>
</evidence>
<accession>A0A8E0R0X5</accession>
<protein>
    <submittedName>
        <fullName evidence="4">Uncharacterized protein</fullName>
    </submittedName>
</protein>
<dbReference type="Pfam" id="PF12796">
    <property type="entry name" value="Ank_2"/>
    <property type="match status" value="1"/>
</dbReference>
<dbReference type="InterPro" id="IPR002110">
    <property type="entry name" value="Ankyrin_rpt"/>
</dbReference>